<sequence length="44" mass="5406">MIFSIYTSQRKMGNCRVKPVRSVCNFFAFRSFFYLLFSTDFFFR</sequence>
<accession>V5WFX5</accession>
<keyword evidence="3" id="KW-1185">Reference proteome</keyword>
<gene>
    <name evidence="2" type="ORF">L21SP2_1297</name>
</gene>
<feature type="transmembrane region" description="Helical" evidence="1">
    <location>
        <begin position="20"/>
        <end position="37"/>
    </location>
</feature>
<evidence type="ECO:0000313" key="3">
    <source>
        <dbReference type="Proteomes" id="UP000018680"/>
    </source>
</evidence>
<reference evidence="2 3" key="1">
    <citation type="journal article" date="2015" name="Stand. Genomic Sci.">
        <title>Complete genome sequence and description of Salinispira pacifica gen. nov., sp. nov., a novel spirochaete isolated form a hypersaline microbial mat.</title>
        <authorList>
            <person name="Ben Hania W."/>
            <person name="Joseph M."/>
            <person name="Schumann P."/>
            <person name="Bunk B."/>
            <person name="Fiebig A."/>
            <person name="Sproer C."/>
            <person name="Klenk H.P."/>
            <person name="Fardeau M.L."/>
            <person name="Spring S."/>
        </authorList>
    </citation>
    <scope>NUCLEOTIDE SEQUENCE [LARGE SCALE GENOMIC DNA]</scope>
    <source>
        <strain evidence="2 3">L21-RPul-D2</strain>
    </source>
</reference>
<name>V5WFX5_9SPIO</name>
<dbReference type="KEGG" id="slr:L21SP2_1297"/>
<evidence type="ECO:0000256" key="1">
    <source>
        <dbReference type="SAM" id="Phobius"/>
    </source>
</evidence>
<organism evidence="2 3">
    <name type="scientific">Salinispira pacifica</name>
    <dbReference type="NCBI Taxonomy" id="1307761"/>
    <lineage>
        <taxon>Bacteria</taxon>
        <taxon>Pseudomonadati</taxon>
        <taxon>Spirochaetota</taxon>
        <taxon>Spirochaetia</taxon>
        <taxon>Spirochaetales</taxon>
        <taxon>Spirochaetaceae</taxon>
        <taxon>Salinispira</taxon>
    </lineage>
</organism>
<proteinExistence type="predicted"/>
<dbReference type="STRING" id="1307761.L21SP2_1297"/>
<keyword evidence="1" id="KW-1133">Transmembrane helix</keyword>
<dbReference type="HOGENOM" id="CLU_3221830_0_0_12"/>
<protein>
    <submittedName>
        <fullName evidence="2">Uncharacterized protein</fullName>
    </submittedName>
</protein>
<dbReference type="AlphaFoldDB" id="V5WFX5"/>
<evidence type="ECO:0000313" key="2">
    <source>
        <dbReference type="EMBL" id="AHC14698.1"/>
    </source>
</evidence>
<dbReference type="EMBL" id="CP006939">
    <property type="protein sequence ID" value="AHC14698.1"/>
    <property type="molecule type" value="Genomic_DNA"/>
</dbReference>
<keyword evidence="1" id="KW-0472">Membrane</keyword>
<keyword evidence="1" id="KW-0812">Transmembrane</keyword>
<dbReference type="Proteomes" id="UP000018680">
    <property type="component" value="Chromosome"/>
</dbReference>